<dbReference type="STRING" id="1001240.GY21_18665"/>
<keyword evidence="1" id="KW-0812">Transmembrane</keyword>
<gene>
    <name evidence="4" type="ORF">BJ997_000387</name>
    <name evidence="3" type="ORF">GY21_18665</name>
</gene>
<keyword evidence="5" id="KW-1185">Reference proteome</keyword>
<dbReference type="eggNOG" id="ENOG5032SHB">
    <property type="taxonomic scope" value="Bacteria"/>
</dbReference>
<dbReference type="Pfam" id="PF08378">
    <property type="entry name" value="NERD"/>
    <property type="match status" value="1"/>
</dbReference>
<dbReference type="PROSITE" id="PS50965">
    <property type="entry name" value="NERD"/>
    <property type="match status" value="1"/>
</dbReference>
<dbReference type="Proteomes" id="UP000561726">
    <property type="component" value="Unassembled WGS sequence"/>
</dbReference>
<dbReference type="Proteomes" id="UP000029864">
    <property type="component" value="Unassembled WGS sequence"/>
</dbReference>
<evidence type="ECO:0000313" key="5">
    <source>
        <dbReference type="Proteomes" id="UP000029864"/>
    </source>
</evidence>
<reference evidence="4 6" key="2">
    <citation type="submission" date="2020-08" db="EMBL/GenBank/DDBJ databases">
        <title>Sequencing the genomes of 1000 actinobacteria strains.</title>
        <authorList>
            <person name="Klenk H.-P."/>
        </authorList>
    </citation>
    <scope>NUCLEOTIDE SEQUENCE [LARGE SCALE GENOMIC DNA]</scope>
    <source>
        <strain evidence="4 6">DSM 21065</strain>
    </source>
</reference>
<organism evidence="3 5">
    <name type="scientific">Cryobacterium roopkundense</name>
    <dbReference type="NCBI Taxonomy" id="1001240"/>
    <lineage>
        <taxon>Bacteria</taxon>
        <taxon>Bacillati</taxon>
        <taxon>Actinomycetota</taxon>
        <taxon>Actinomycetes</taxon>
        <taxon>Micrococcales</taxon>
        <taxon>Microbacteriaceae</taxon>
        <taxon>Cryobacterium</taxon>
    </lineage>
</organism>
<dbReference type="EMBL" id="JACHBQ010000001">
    <property type="protein sequence ID" value="MBB5639839.1"/>
    <property type="molecule type" value="Genomic_DNA"/>
</dbReference>
<dbReference type="AlphaFoldDB" id="A0A099J102"/>
<dbReference type="InterPro" id="IPR011528">
    <property type="entry name" value="NERD"/>
</dbReference>
<evidence type="ECO:0000259" key="2">
    <source>
        <dbReference type="PROSITE" id="PS50965"/>
    </source>
</evidence>
<evidence type="ECO:0000256" key="1">
    <source>
        <dbReference type="SAM" id="Phobius"/>
    </source>
</evidence>
<dbReference type="OrthoDB" id="5793358at2"/>
<evidence type="ECO:0000313" key="6">
    <source>
        <dbReference type="Proteomes" id="UP000561726"/>
    </source>
</evidence>
<feature type="domain" description="NERD" evidence="2">
    <location>
        <begin position="52"/>
        <end position="163"/>
    </location>
</feature>
<reference evidence="3 5" key="1">
    <citation type="submission" date="2014-08" db="EMBL/GenBank/DDBJ databases">
        <authorList>
            <person name="Sisinthy S."/>
        </authorList>
    </citation>
    <scope>NUCLEOTIDE SEQUENCE [LARGE SCALE GENOMIC DNA]</scope>
    <source>
        <strain evidence="3 5">RuG17</strain>
    </source>
</reference>
<name>A0A099J102_9MICO</name>
<dbReference type="RefSeq" id="WP_035839563.1">
    <property type="nucleotide sequence ID" value="NZ_JACHBQ010000001.1"/>
</dbReference>
<feature type="transmembrane region" description="Helical" evidence="1">
    <location>
        <begin position="238"/>
        <end position="259"/>
    </location>
</feature>
<proteinExistence type="predicted"/>
<evidence type="ECO:0000313" key="4">
    <source>
        <dbReference type="EMBL" id="MBB5639839.1"/>
    </source>
</evidence>
<protein>
    <recommendedName>
        <fullName evidence="2">NERD domain-containing protein</fullName>
    </recommendedName>
</protein>
<keyword evidence="1" id="KW-0472">Membrane</keyword>
<comment type="caution">
    <text evidence="3">The sequence shown here is derived from an EMBL/GenBank/DDBJ whole genome shotgun (WGS) entry which is preliminary data.</text>
</comment>
<keyword evidence="1" id="KW-1133">Transmembrane helix</keyword>
<evidence type="ECO:0000313" key="3">
    <source>
        <dbReference type="EMBL" id="KGJ71946.1"/>
    </source>
</evidence>
<sequence length="269" mass="29370">MAPNVPAMRERFAAQSVIEVLLLEQSLVPPRSPLARFFGRSPLGADSLAWYRGAKAEIAVGMLLAELPVEWTIFHALPAGAEGTEIDHLVVGPGGVFTIQTKLHRGKRVRVAGRTVVVDGERLPYIRKAELEAARVTTLLRERMLLRASVRPVVAIVDARRITVYQKPAQVKVIDAEDLRPWLLTRTPVLEPVDRIEAANIIDSPDTWDALPSIEPDALVSQFAALEKSVRAARTQRLFWVPFGSAALIVAAAGMPYLITALIGLGGAR</sequence>
<dbReference type="EMBL" id="JPXF01000112">
    <property type="protein sequence ID" value="KGJ71946.1"/>
    <property type="molecule type" value="Genomic_DNA"/>
</dbReference>
<accession>A0A099J102</accession>